<evidence type="ECO:0000313" key="3">
    <source>
        <dbReference type="Proteomes" id="UP000182761"/>
    </source>
</evidence>
<evidence type="ECO:0008006" key="4">
    <source>
        <dbReference type="Google" id="ProtNLM"/>
    </source>
</evidence>
<sequence>MKLFKLKTFSIVAFYSLLFSFLFIACGGSRKVFTPPQSTEKIVTVKEIVRDTVFQTHPDSSMLQALMECQNGKAVIKEIIKSDPGKSNLQPPKIQFKDNILTVDCEAKVQKLFATWKEKHKQETVTVTKTEYKEIQKKLTKWQTLSLWVGQIIITLFISACLVYLMGLGLKKLK</sequence>
<dbReference type="RefSeq" id="WP_141656256.1">
    <property type="nucleotide sequence ID" value="NZ_FCOR01000016.1"/>
</dbReference>
<dbReference type="Proteomes" id="UP000182761">
    <property type="component" value="Unassembled WGS sequence"/>
</dbReference>
<protein>
    <recommendedName>
        <fullName evidence="4">Lipoprotein</fullName>
    </recommendedName>
</protein>
<keyword evidence="1" id="KW-1133">Transmembrane helix</keyword>
<accession>A0A0X3ATA8</accession>
<organism evidence="2 3">
    <name type="scientific">Apibacter mensalis</name>
    <dbReference type="NCBI Taxonomy" id="1586267"/>
    <lineage>
        <taxon>Bacteria</taxon>
        <taxon>Pseudomonadati</taxon>
        <taxon>Bacteroidota</taxon>
        <taxon>Flavobacteriia</taxon>
        <taxon>Flavobacteriales</taxon>
        <taxon>Weeksellaceae</taxon>
        <taxon>Apibacter</taxon>
    </lineage>
</organism>
<evidence type="ECO:0000256" key="1">
    <source>
        <dbReference type="SAM" id="Phobius"/>
    </source>
</evidence>
<keyword evidence="1" id="KW-0472">Membrane</keyword>
<dbReference type="AlphaFoldDB" id="A0A0X3ATA8"/>
<proteinExistence type="predicted"/>
<dbReference type="STRING" id="1586267.GCA_001418685_01985"/>
<dbReference type="PROSITE" id="PS51257">
    <property type="entry name" value="PROKAR_LIPOPROTEIN"/>
    <property type="match status" value="1"/>
</dbReference>
<feature type="transmembrane region" description="Helical" evidence="1">
    <location>
        <begin position="145"/>
        <end position="170"/>
    </location>
</feature>
<keyword evidence="3" id="KW-1185">Reference proteome</keyword>
<gene>
    <name evidence="2" type="ORF">Ga0061079_11620</name>
</gene>
<dbReference type="EMBL" id="FCOR01000016">
    <property type="protein sequence ID" value="CVK17118.1"/>
    <property type="molecule type" value="Genomic_DNA"/>
</dbReference>
<reference evidence="2 3" key="1">
    <citation type="submission" date="2016-01" db="EMBL/GenBank/DDBJ databases">
        <authorList>
            <person name="McClelland M."/>
            <person name="Jain A."/>
            <person name="Saraogi P."/>
            <person name="Mendelson R."/>
            <person name="Westerman R."/>
            <person name="SanMiguel P."/>
            <person name="Csonka L."/>
        </authorList>
    </citation>
    <scope>NUCLEOTIDE SEQUENCE [LARGE SCALE GENOMIC DNA]</scope>
    <source>
        <strain evidence="2 3">R-53146</strain>
    </source>
</reference>
<evidence type="ECO:0000313" key="2">
    <source>
        <dbReference type="EMBL" id="CVK17118.1"/>
    </source>
</evidence>
<dbReference type="OrthoDB" id="1261306at2"/>
<name>A0A0X3ATA8_9FLAO</name>
<keyword evidence="1" id="KW-0812">Transmembrane</keyword>